<evidence type="ECO:0000256" key="1">
    <source>
        <dbReference type="SAM" id="Coils"/>
    </source>
</evidence>
<dbReference type="Gene3D" id="1.10.287.1490">
    <property type="match status" value="1"/>
</dbReference>
<protein>
    <submittedName>
        <fullName evidence="4">Uncharacterized protein</fullName>
    </submittedName>
</protein>
<sequence length="238" mass="27754">MTDILNTLVRIQRLDSDIEQTQKEIETIPQKIAGLEKDVEKAKRLLQDKKERVQEINKEYKSKEGDIAANETKIEKLNSQTFAVKTNEEYRAILHEVEFLKTENKKIEDDMITMLEEEEKLNSTLGAFEKETANTVNKRTREIENLKKHKETLLHNVETMKSEFEELFNQLPEDTRELYQKIKNVRGKAVCLVENETCTGCYASLTPQFMNELKERKEILLCAHCGRILVFTSPDTNK</sequence>
<evidence type="ECO:0000313" key="4">
    <source>
        <dbReference type="EMBL" id="KPK72309.1"/>
    </source>
</evidence>
<comment type="caution">
    <text evidence="4">The sequence shown here is derived from an EMBL/GenBank/DDBJ whole genome shotgun (WGS) entry which is preliminary data.</text>
</comment>
<feature type="domain" description="C4-type zinc ribbon" evidence="2">
    <location>
        <begin position="197"/>
        <end position="229"/>
    </location>
</feature>
<dbReference type="Proteomes" id="UP000051096">
    <property type="component" value="Unassembled WGS sequence"/>
</dbReference>
<accession>A0A0S8GGZ0</accession>
<dbReference type="InterPro" id="IPR056003">
    <property type="entry name" value="CT398_CC_hairpin"/>
</dbReference>
<proteinExistence type="predicted"/>
<dbReference type="Pfam" id="PF24481">
    <property type="entry name" value="CT398_CC"/>
    <property type="match status" value="1"/>
</dbReference>
<reference evidence="4 5" key="1">
    <citation type="journal article" date="2015" name="Microbiome">
        <title>Genomic resolution of linkages in carbon, nitrogen, and sulfur cycling among widespread estuary sediment bacteria.</title>
        <authorList>
            <person name="Baker B.J."/>
            <person name="Lazar C.S."/>
            <person name="Teske A.P."/>
            <person name="Dick G.J."/>
        </authorList>
    </citation>
    <scope>NUCLEOTIDE SEQUENCE [LARGE SCALE GENOMIC DNA]</scope>
    <source>
        <strain evidence="4">SM23_60</strain>
    </source>
</reference>
<feature type="coiled-coil region" evidence="1">
    <location>
        <begin position="18"/>
        <end position="117"/>
    </location>
</feature>
<evidence type="ECO:0000259" key="3">
    <source>
        <dbReference type="Pfam" id="PF24481"/>
    </source>
</evidence>
<evidence type="ECO:0000259" key="2">
    <source>
        <dbReference type="Pfam" id="PF02591"/>
    </source>
</evidence>
<name>A0A0S8GGZ0_UNCW3</name>
<feature type="domain" description="CT398-like coiled coil hairpin" evidence="3">
    <location>
        <begin position="11"/>
        <end position="184"/>
    </location>
</feature>
<feature type="coiled-coil region" evidence="1">
    <location>
        <begin position="143"/>
        <end position="170"/>
    </location>
</feature>
<dbReference type="EMBL" id="LJUO01000035">
    <property type="protein sequence ID" value="KPK72309.1"/>
    <property type="molecule type" value="Genomic_DNA"/>
</dbReference>
<keyword evidence="1" id="KW-0175">Coiled coil</keyword>
<dbReference type="AlphaFoldDB" id="A0A0S8GGZ0"/>
<dbReference type="Pfam" id="PF02591">
    <property type="entry name" value="Zn_ribbon_9"/>
    <property type="match status" value="1"/>
</dbReference>
<organism evidence="4 5">
    <name type="scientific">candidate division WOR_3 bacterium SM23_60</name>
    <dbReference type="NCBI Taxonomy" id="1703780"/>
    <lineage>
        <taxon>Bacteria</taxon>
        <taxon>Bacteria division WOR-3</taxon>
    </lineage>
</organism>
<evidence type="ECO:0000313" key="5">
    <source>
        <dbReference type="Proteomes" id="UP000051096"/>
    </source>
</evidence>
<gene>
    <name evidence="4" type="ORF">AMJ87_05080</name>
</gene>
<dbReference type="InterPro" id="IPR003743">
    <property type="entry name" value="Zf-RING_7"/>
</dbReference>